<proteinExistence type="predicted"/>
<protein>
    <recommendedName>
        <fullName evidence="3">Reverse transcriptase</fullName>
    </recommendedName>
</protein>
<evidence type="ECO:0000313" key="2">
    <source>
        <dbReference type="Proteomes" id="UP001642487"/>
    </source>
</evidence>
<keyword evidence="2" id="KW-1185">Reference proteome</keyword>
<name>A0ABP0YZT8_9ROSI</name>
<reference evidence="1 2" key="1">
    <citation type="submission" date="2024-03" db="EMBL/GenBank/DDBJ databases">
        <authorList>
            <person name="Gkanogiannis A."/>
            <person name="Becerra Lopez-Lavalle L."/>
        </authorList>
    </citation>
    <scope>NUCLEOTIDE SEQUENCE [LARGE SCALE GENOMIC DNA]</scope>
</reference>
<dbReference type="EMBL" id="OZ021741">
    <property type="protein sequence ID" value="CAK9326059.1"/>
    <property type="molecule type" value="Genomic_DNA"/>
</dbReference>
<evidence type="ECO:0000313" key="1">
    <source>
        <dbReference type="EMBL" id="CAK9326059.1"/>
    </source>
</evidence>
<evidence type="ECO:0008006" key="3">
    <source>
        <dbReference type="Google" id="ProtNLM"/>
    </source>
</evidence>
<accession>A0ABP0YZT8</accession>
<dbReference type="Proteomes" id="UP001642487">
    <property type="component" value="Chromosome 7"/>
</dbReference>
<gene>
    <name evidence="1" type="ORF">CITCOLO1_LOCUS18386</name>
</gene>
<organism evidence="1 2">
    <name type="scientific">Citrullus colocynthis</name>
    <name type="common">colocynth</name>
    <dbReference type="NCBI Taxonomy" id="252529"/>
    <lineage>
        <taxon>Eukaryota</taxon>
        <taxon>Viridiplantae</taxon>
        <taxon>Streptophyta</taxon>
        <taxon>Embryophyta</taxon>
        <taxon>Tracheophyta</taxon>
        <taxon>Spermatophyta</taxon>
        <taxon>Magnoliopsida</taxon>
        <taxon>eudicotyledons</taxon>
        <taxon>Gunneridae</taxon>
        <taxon>Pentapetalae</taxon>
        <taxon>rosids</taxon>
        <taxon>fabids</taxon>
        <taxon>Cucurbitales</taxon>
        <taxon>Cucurbitaceae</taxon>
        <taxon>Benincaseae</taxon>
        <taxon>Citrullus</taxon>
    </lineage>
</organism>
<sequence length="140" mass="15655">MLWRLLNHPIMIMNKKFGDIPFTELCCRVADLSKDVLEVFCVRCWCVWSDRNSVNRGLKVREVGVKITHPGVSSAASRESRQPLVVQIARWKPPVDDGFKFNVDASCISPPGQEGIAARFEDGIVDILAAEASAMLDRLK</sequence>